<accession>A0A1B6QC42</accession>
<evidence type="ECO:0000313" key="1">
    <source>
        <dbReference type="EMBL" id="KXG35487.1"/>
    </source>
</evidence>
<dbReference type="Proteomes" id="UP000000768">
    <property type="component" value="Chromosome 2"/>
</dbReference>
<organism evidence="1 2">
    <name type="scientific">Sorghum bicolor</name>
    <name type="common">Sorghum</name>
    <name type="synonym">Sorghum vulgare</name>
    <dbReference type="NCBI Taxonomy" id="4558"/>
    <lineage>
        <taxon>Eukaryota</taxon>
        <taxon>Viridiplantae</taxon>
        <taxon>Streptophyta</taxon>
        <taxon>Embryophyta</taxon>
        <taxon>Tracheophyta</taxon>
        <taxon>Spermatophyta</taxon>
        <taxon>Magnoliopsida</taxon>
        <taxon>Liliopsida</taxon>
        <taxon>Poales</taxon>
        <taxon>Poaceae</taxon>
        <taxon>PACMAD clade</taxon>
        <taxon>Panicoideae</taxon>
        <taxon>Andropogonodae</taxon>
        <taxon>Andropogoneae</taxon>
        <taxon>Sorghinae</taxon>
        <taxon>Sorghum</taxon>
    </lineage>
</organism>
<dbReference type="InParanoid" id="A0A1B6QC42"/>
<gene>
    <name evidence="1" type="ORF">SORBI_3002G181500</name>
</gene>
<dbReference type="EMBL" id="CM000761">
    <property type="protein sequence ID" value="KXG35487.1"/>
    <property type="molecule type" value="Genomic_DNA"/>
</dbReference>
<dbReference type="Gramene" id="KXG35487">
    <property type="protein sequence ID" value="KXG35487"/>
    <property type="gene ID" value="SORBI_3002G181500"/>
</dbReference>
<proteinExistence type="predicted"/>
<keyword evidence="2" id="KW-1185">Reference proteome</keyword>
<evidence type="ECO:0000313" key="2">
    <source>
        <dbReference type="Proteomes" id="UP000000768"/>
    </source>
</evidence>
<name>A0A1B6QC42_SORBI</name>
<protein>
    <submittedName>
        <fullName evidence="1">Uncharacterized protein</fullName>
    </submittedName>
</protein>
<sequence length="97" mass="10289">MWFGGLQARISCNGGSITGAASVASSYPKCRFPFAMCVLSCSRLVLPGSAAKEGRGIWTWTRSDGDGVAVTWVRGRGTAAYAAAGSADRERRRTWPS</sequence>
<dbReference type="AlphaFoldDB" id="A0A1B6QC42"/>
<reference evidence="2" key="2">
    <citation type="journal article" date="2018" name="Plant J.">
        <title>The Sorghum bicolor reference genome: improved assembly, gene annotations, a transcriptome atlas, and signatures of genome organization.</title>
        <authorList>
            <person name="McCormick R.F."/>
            <person name="Truong S.K."/>
            <person name="Sreedasyam A."/>
            <person name="Jenkins J."/>
            <person name="Shu S."/>
            <person name="Sims D."/>
            <person name="Kennedy M."/>
            <person name="Amirebrahimi M."/>
            <person name="Weers B.D."/>
            <person name="McKinley B."/>
            <person name="Mattison A."/>
            <person name="Morishige D.T."/>
            <person name="Grimwood J."/>
            <person name="Schmutz J."/>
            <person name="Mullet J.E."/>
        </authorList>
    </citation>
    <scope>NUCLEOTIDE SEQUENCE [LARGE SCALE GENOMIC DNA]</scope>
    <source>
        <strain evidence="2">cv. BTx623</strain>
    </source>
</reference>
<reference evidence="1 2" key="1">
    <citation type="journal article" date="2009" name="Nature">
        <title>The Sorghum bicolor genome and the diversification of grasses.</title>
        <authorList>
            <person name="Paterson A.H."/>
            <person name="Bowers J.E."/>
            <person name="Bruggmann R."/>
            <person name="Dubchak I."/>
            <person name="Grimwood J."/>
            <person name="Gundlach H."/>
            <person name="Haberer G."/>
            <person name="Hellsten U."/>
            <person name="Mitros T."/>
            <person name="Poliakov A."/>
            <person name="Schmutz J."/>
            <person name="Spannagl M."/>
            <person name="Tang H."/>
            <person name="Wang X."/>
            <person name="Wicker T."/>
            <person name="Bharti A.K."/>
            <person name="Chapman J."/>
            <person name="Feltus F.A."/>
            <person name="Gowik U."/>
            <person name="Grigoriev I.V."/>
            <person name="Lyons E."/>
            <person name="Maher C.A."/>
            <person name="Martis M."/>
            <person name="Narechania A."/>
            <person name="Otillar R.P."/>
            <person name="Penning B.W."/>
            <person name="Salamov A.A."/>
            <person name="Wang Y."/>
            <person name="Zhang L."/>
            <person name="Carpita N.C."/>
            <person name="Freeling M."/>
            <person name="Gingle A.R."/>
            <person name="Hash C.T."/>
            <person name="Keller B."/>
            <person name="Klein P."/>
            <person name="Kresovich S."/>
            <person name="McCann M.C."/>
            <person name="Ming R."/>
            <person name="Peterson D.G."/>
            <person name="Mehboob-ur-Rahman"/>
            <person name="Ware D."/>
            <person name="Westhoff P."/>
            <person name="Mayer K.F."/>
            <person name="Messing J."/>
            <person name="Rokhsar D.S."/>
        </authorList>
    </citation>
    <scope>NUCLEOTIDE SEQUENCE [LARGE SCALE GENOMIC DNA]</scope>
    <source>
        <strain evidence="2">cv. BTx623</strain>
    </source>
</reference>